<evidence type="ECO:0000313" key="2">
    <source>
        <dbReference type="Proteomes" id="UP000477488"/>
    </source>
</evidence>
<evidence type="ECO:0000313" key="1">
    <source>
        <dbReference type="EMBL" id="MSS26536.1"/>
    </source>
</evidence>
<name>A0A6L5XH99_9BACT</name>
<dbReference type="Proteomes" id="UP000477488">
    <property type="component" value="Unassembled WGS sequence"/>
</dbReference>
<sequence>MSPVVRNFLKMGGLAVALWFFFAVLTPRLVALSPAWQRYDAAQEEYGLDSGALYYSNVPATQEAEEAVRRAVREGMRQRRMMAKEH</sequence>
<proteinExistence type="predicted"/>
<dbReference type="EMBL" id="VUMH01000001">
    <property type="protein sequence ID" value="MSS26536.1"/>
    <property type="molecule type" value="Genomic_DNA"/>
</dbReference>
<comment type="caution">
    <text evidence="1">The sequence shown here is derived from an EMBL/GenBank/DDBJ whole genome shotgun (WGS) entry which is preliminary data.</text>
</comment>
<dbReference type="AlphaFoldDB" id="A0A6L5XH99"/>
<keyword evidence="2" id="KW-1185">Reference proteome</keyword>
<reference evidence="1 2" key="1">
    <citation type="submission" date="2019-09" db="EMBL/GenBank/DDBJ databases">
        <title>In-depth cultivation of the pig gut microbiome towards novel bacterial diversity and tailored functional studies.</title>
        <authorList>
            <person name="Wylensek D."/>
            <person name="Hitch T.C.A."/>
            <person name="Clavel T."/>
        </authorList>
    </citation>
    <scope>NUCLEOTIDE SEQUENCE [LARGE SCALE GENOMIC DNA]</scope>
    <source>
        <strain evidence="1 2">PG-178-WT-4</strain>
    </source>
</reference>
<gene>
    <name evidence="1" type="ORF">FYJ44_00410</name>
</gene>
<protein>
    <submittedName>
        <fullName evidence="1">Uncharacterized protein</fullName>
    </submittedName>
</protein>
<accession>A0A6L5XH99</accession>
<dbReference type="RefSeq" id="WP_154508199.1">
    <property type="nucleotide sequence ID" value="NZ_VUMH01000001.1"/>
</dbReference>
<organism evidence="1 2">
    <name type="scientific">Desulfovibrio porci</name>
    <dbReference type="NCBI Taxonomy" id="2605782"/>
    <lineage>
        <taxon>Bacteria</taxon>
        <taxon>Pseudomonadati</taxon>
        <taxon>Thermodesulfobacteriota</taxon>
        <taxon>Desulfovibrionia</taxon>
        <taxon>Desulfovibrionales</taxon>
        <taxon>Desulfovibrionaceae</taxon>
        <taxon>Desulfovibrio</taxon>
    </lineage>
</organism>